<feature type="chain" id="PRO_5045939733" evidence="2">
    <location>
        <begin position="29"/>
        <end position="56"/>
    </location>
</feature>
<protein>
    <submittedName>
        <fullName evidence="3">Uncharacterized protein</fullName>
    </submittedName>
</protein>
<accession>A0ABM7XYK0</accession>
<proteinExistence type="predicted"/>
<feature type="signal peptide" evidence="2">
    <location>
        <begin position="1"/>
        <end position="28"/>
    </location>
</feature>
<gene>
    <name evidence="3" type="ORF">Rmf_05110</name>
</gene>
<feature type="region of interest" description="Disordered" evidence="1">
    <location>
        <begin position="25"/>
        <end position="56"/>
    </location>
</feature>
<reference evidence="3 4" key="1">
    <citation type="journal article" date="2016" name="Microbes Environ.">
        <title>Phylogenetically diverse aerobic anoxygenic phototrophic bacteria isolated from epilithic biofilms in Tama river, Japan.</title>
        <authorList>
            <person name="Hirose S."/>
            <person name="Matsuura K."/>
            <person name="Haruta S."/>
        </authorList>
    </citation>
    <scope>NUCLEOTIDE SEQUENCE [LARGE SCALE GENOMIC DNA]</scope>
    <source>
        <strain evidence="3 4">S08</strain>
    </source>
</reference>
<sequence>MRRLLTMLALAAALPFLPAGLPTGAAQAQTIETPAPPPSTPVPRPPRSCSPAPPTT</sequence>
<evidence type="ECO:0000313" key="3">
    <source>
        <dbReference type="EMBL" id="BDG70582.1"/>
    </source>
</evidence>
<name>A0ABM7XYK0_9PROT</name>
<evidence type="ECO:0000256" key="1">
    <source>
        <dbReference type="SAM" id="MobiDB-lite"/>
    </source>
</evidence>
<dbReference type="EMBL" id="AP025637">
    <property type="protein sequence ID" value="BDG70582.1"/>
    <property type="molecule type" value="Genomic_DNA"/>
</dbReference>
<evidence type="ECO:0000256" key="2">
    <source>
        <dbReference type="SAM" id="SignalP"/>
    </source>
</evidence>
<dbReference type="Proteomes" id="UP000831327">
    <property type="component" value="Chromosome"/>
</dbReference>
<evidence type="ECO:0000313" key="4">
    <source>
        <dbReference type="Proteomes" id="UP000831327"/>
    </source>
</evidence>
<dbReference type="RefSeq" id="WP_244457903.1">
    <property type="nucleotide sequence ID" value="NZ_AP025637.1"/>
</dbReference>
<keyword evidence="2" id="KW-0732">Signal</keyword>
<keyword evidence="4" id="KW-1185">Reference proteome</keyword>
<feature type="compositionally biased region" description="Pro residues" evidence="1">
    <location>
        <begin position="34"/>
        <end position="56"/>
    </location>
</feature>
<organism evidence="3 4">
    <name type="scientific">Roseomonas fluvialis</name>
    <dbReference type="NCBI Taxonomy" id="1750527"/>
    <lineage>
        <taxon>Bacteria</taxon>
        <taxon>Pseudomonadati</taxon>
        <taxon>Pseudomonadota</taxon>
        <taxon>Alphaproteobacteria</taxon>
        <taxon>Acetobacterales</taxon>
        <taxon>Roseomonadaceae</taxon>
        <taxon>Roseomonas</taxon>
    </lineage>
</organism>